<evidence type="ECO:0000313" key="2">
    <source>
        <dbReference type="EMBL" id="KAK4030971.1"/>
    </source>
</evidence>
<evidence type="ECO:0000313" key="3">
    <source>
        <dbReference type="Proteomes" id="UP001234178"/>
    </source>
</evidence>
<dbReference type="Proteomes" id="UP001234178">
    <property type="component" value="Unassembled WGS sequence"/>
</dbReference>
<organism evidence="2 3">
    <name type="scientific">Daphnia magna</name>
    <dbReference type="NCBI Taxonomy" id="35525"/>
    <lineage>
        <taxon>Eukaryota</taxon>
        <taxon>Metazoa</taxon>
        <taxon>Ecdysozoa</taxon>
        <taxon>Arthropoda</taxon>
        <taxon>Crustacea</taxon>
        <taxon>Branchiopoda</taxon>
        <taxon>Diplostraca</taxon>
        <taxon>Cladocera</taxon>
        <taxon>Anomopoda</taxon>
        <taxon>Daphniidae</taxon>
        <taxon>Daphnia</taxon>
    </lineage>
</organism>
<sequence length="111" mass="12427">MSEKVSCSMCSVSISIRRPKTFYEHVKFSHGCDGVYHLFASFKRHWNKCHPETSTVRQNAAAVQTINDKASDPASIEDVVVASSNTTDDVRAGLEQSSAEDRHDFDHEQQP</sequence>
<evidence type="ECO:0000256" key="1">
    <source>
        <dbReference type="SAM" id="MobiDB-lite"/>
    </source>
</evidence>
<accession>A0ABR0B0R2</accession>
<feature type="compositionally biased region" description="Basic and acidic residues" evidence="1">
    <location>
        <begin position="99"/>
        <end position="111"/>
    </location>
</feature>
<evidence type="ECO:0008006" key="4">
    <source>
        <dbReference type="Google" id="ProtNLM"/>
    </source>
</evidence>
<keyword evidence="3" id="KW-1185">Reference proteome</keyword>
<protein>
    <recommendedName>
        <fullName evidence="4">C2H2-type domain-containing protein</fullName>
    </recommendedName>
</protein>
<reference evidence="2 3" key="1">
    <citation type="journal article" date="2023" name="Nucleic Acids Res.">
        <title>The hologenome of Daphnia magna reveals possible DNA methylation and microbiome-mediated evolution of the host genome.</title>
        <authorList>
            <person name="Chaturvedi A."/>
            <person name="Li X."/>
            <person name="Dhandapani V."/>
            <person name="Marshall H."/>
            <person name="Kissane S."/>
            <person name="Cuenca-Cambronero M."/>
            <person name="Asole G."/>
            <person name="Calvet F."/>
            <person name="Ruiz-Romero M."/>
            <person name="Marangio P."/>
            <person name="Guigo R."/>
            <person name="Rago D."/>
            <person name="Mirbahai L."/>
            <person name="Eastwood N."/>
            <person name="Colbourne J.K."/>
            <person name="Zhou J."/>
            <person name="Mallon E."/>
            <person name="Orsini L."/>
        </authorList>
    </citation>
    <scope>NUCLEOTIDE SEQUENCE [LARGE SCALE GENOMIC DNA]</scope>
    <source>
        <strain evidence="2">LRV0_1</strain>
    </source>
</reference>
<dbReference type="EMBL" id="JAOYFB010000039">
    <property type="protein sequence ID" value="KAK4030971.1"/>
    <property type="molecule type" value="Genomic_DNA"/>
</dbReference>
<proteinExistence type="predicted"/>
<feature type="region of interest" description="Disordered" evidence="1">
    <location>
        <begin position="77"/>
        <end position="111"/>
    </location>
</feature>
<gene>
    <name evidence="2" type="ORF">OUZ56_024401</name>
</gene>
<name>A0ABR0B0R2_9CRUS</name>
<comment type="caution">
    <text evidence="2">The sequence shown here is derived from an EMBL/GenBank/DDBJ whole genome shotgun (WGS) entry which is preliminary data.</text>
</comment>